<organism evidence="2">
    <name type="scientific">Nicotiana tabacum</name>
    <name type="common">Common tobacco</name>
    <dbReference type="NCBI Taxonomy" id="4097"/>
    <lineage>
        <taxon>Eukaryota</taxon>
        <taxon>Viridiplantae</taxon>
        <taxon>Streptophyta</taxon>
        <taxon>Embryophyta</taxon>
        <taxon>Tracheophyta</taxon>
        <taxon>Spermatophyta</taxon>
        <taxon>Magnoliopsida</taxon>
        <taxon>eudicotyledons</taxon>
        <taxon>Gunneridae</taxon>
        <taxon>Pentapetalae</taxon>
        <taxon>asterids</taxon>
        <taxon>lamiids</taxon>
        <taxon>Solanales</taxon>
        <taxon>Solanaceae</taxon>
        <taxon>Nicotianoideae</taxon>
        <taxon>Nicotianeae</taxon>
        <taxon>Nicotiana</taxon>
    </lineage>
</organism>
<proteinExistence type="predicted"/>
<protein>
    <submittedName>
        <fullName evidence="2">Uncharacterized protein</fullName>
    </submittedName>
</protein>
<name>A0A1S4DPR1_TOBAC</name>
<gene>
    <name evidence="2" type="primary">LOC107832087</name>
</gene>
<dbReference type="PaxDb" id="4097-A0A1S4DPR1"/>
<dbReference type="STRING" id="4097.A0A1S4DPR1"/>
<dbReference type="KEGG" id="nta:107832087"/>
<evidence type="ECO:0000313" key="2">
    <source>
        <dbReference type="RefSeq" id="XP_016515413.1"/>
    </source>
</evidence>
<accession>A0A1S4DPR1</accession>
<dbReference type="OrthoDB" id="125856at2759"/>
<sequence length="141" mass="16086">MRETRDGVRVDMFSSSASADSDLLVLDIDDFKGEFSFDGLFGNLVNEILPSYQEEESDAAEGHDALPNGNLRTPPDAGKSAQGMSSPLFLKLMIYYLYLRIRVNNWLISENRLMGNLTILRRKLLSKIQRTTRHFLSWKKV</sequence>
<evidence type="ECO:0000256" key="1">
    <source>
        <dbReference type="SAM" id="MobiDB-lite"/>
    </source>
</evidence>
<feature type="region of interest" description="Disordered" evidence="1">
    <location>
        <begin position="53"/>
        <end position="82"/>
    </location>
</feature>
<dbReference type="AlphaFoldDB" id="A0A1S4DPR1"/>
<dbReference type="RefSeq" id="XP_016515413.1">
    <property type="nucleotide sequence ID" value="XM_016659927.1"/>
</dbReference>
<reference evidence="2" key="1">
    <citation type="submission" date="2025-08" db="UniProtKB">
        <authorList>
            <consortium name="RefSeq"/>
        </authorList>
    </citation>
    <scope>IDENTIFICATION</scope>
</reference>